<reference evidence="8" key="1">
    <citation type="submission" date="2021-02" db="EMBL/GenBank/DDBJ databases">
        <authorList>
            <person name="Bekaert M."/>
        </authorList>
    </citation>
    <scope>NUCLEOTIDE SEQUENCE</scope>
    <source>
        <strain evidence="8">IoA-00</strain>
    </source>
</reference>
<dbReference type="InterPro" id="IPR017452">
    <property type="entry name" value="GPCR_Rhodpsn_7TM"/>
</dbReference>
<keyword evidence="4 6" id="KW-0472">Membrane</keyword>
<feature type="transmembrane region" description="Helical" evidence="6">
    <location>
        <begin position="51"/>
        <end position="71"/>
    </location>
</feature>
<feature type="transmembrane region" description="Helical" evidence="6">
    <location>
        <begin position="91"/>
        <end position="112"/>
    </location>
</feature>
<dbReference type="InterPro" id="IPR052954">
    <property type="entry name" value="GPCR-Ligand_Int"/>
</dbReference>
<name>A0A7R8H762_LEPSM</name>
<accession>A0A7R8H762</accession>
<dbReference type="AlphaFoldDB" id="A0A7R8H762"/>
<evidence type="ECO:0000256" key="5">
    <source>
        <dbReference type="SAM" id="MobiDB-lite"/>
    </source>
</evidence>
<evidence type="ECO:0000256" key="1">
    <source>
        <dbReference type="ARBA" id="ARBA00004370"/>
    </source>
</evidence>
<dbReference type="SUPFAM" id="SSF81321">
    <property type="entry name" value="Family A G protein-coupled receptor-like"/>
    <property type="match status" value="1"/>
</dbReference>
<dbReference type="PANTHER" id="PTHR46641">
    <property type="entry name" value="FMRFAMIDE RECEPTOR-RELATED"/>
    <property type="match status" value="1"/>
</dbReference>
<evidence type="ECO:0000313" key="8">
    <source>
        <dbReference type="EMBL" id="CAF2917044.1"/>
    </source>
</evidence>
<dbReference type="PANTHER" id="PTHR46641:SF2">
    <property type="entry name" value="FMRFAMIDE RECEPTOR"/>
    <property type="match status" value="1"/>
</dbReference>
<evidence type="ECO:0000256" key="4">
    <source>
        <dbReference type="ARBA" id="ARBA00023136"/>
    </source>
</evidence>
<comment type="subcellular location">
    <subcellularLocation>
        <location evidence="1">Membrane</location>
    </subcellularLocation>
</comment>
<gene>
    <name evidence="8" type="ORF">LSAA_8831</name>
</gene>
<keyword evidence="9" id="KW-1185">Reference proteome</keyword>
<feature type="region of interest" description="Disordered" evidence="5">
    <location>
        <begin position="403"/>
        <end position="450"/>
    </location>
</feature>
<evidence type="ECO:0000256" key="6">
    <source>
        <dbReference type="SAM" id="Phobius"/>
    </source>
</evidence>
<feature type="transmembrane region" description="Helical" evidence="6">
    <location>
        <begin position="124"/>
        <end position="147"/>
    </location>
</feature>
<dbReference type="EMBL" id="HG994583">
    <property type="protein sequence ID" value="CAF2917044.1"/>
    <property type="molecule type" value="Genomic_DNA"/>
</dbReference>
<keyword evidence="3 6" id="KW-1133">Transmembrane helix</keyword>
<feature type="transmembrane region" description="Helical" evidence="6">
    <location>
        <begin position="167"/>
        <end position="188"/>
    </location>
</feature>
<keyword evidence="2 6" id="KW-0812">Transmembrane</keyword>
<proteinExistence type="predicted"/>
<dbReference type="OrthoDB" id="10011262at2759"/>
<organism evidence="8 9">
    <name type="scientific">Lepeophtheirus salmonis</name>
    <name type="common">Salmon louse</name>
    <name type="synonym">Caligus salmonis</name>
    <dbReference type="NCBI Taxonomy" id="72036"/>
    <lineage>
        <taxon>Eukaryota</taxon>
        <taxon>Metazoa</taxon>
        <taxon>Ecdysozoa</taxon>
        <taxon>Arthropoda</taxon>
        <taxon>Crustacea</taxon>
        <taxon>Multicrustacea</taxon>
        <taxon>Hexanauplia</taxon>
        <taxon>Copepoda</taxon>
        <taxon>Siphonostomatoida</taxon>
        <taxon>Caligidae</taxon>
        <taxon>Lepeophtheirus</taxon>
    </lineage>
</organism>
<evidence type="ECO:0000256" key="3">
    <source>
        <dbReference type="ARBA" id="ARBA00022989"/>
    </source>
</evidence>
<dbReference type="PROSITE" id="PS50262">
    <property type="entry name" value="G_PROTEIN_RECEP_F1_2"/>
    <property type="match status" value="1"/>
</dbReference>
<feature type="transmembrane region" description="Helical" evidence="6">
    <location>
        <begin position="20"/>
        <end position="39"/>
    </location>
</feature>
<evidence type="ECO:0000259" key="7">
    <source>
        <dbReference type="PROSITE" id="PS50262"/>
    </source>
</evidence>
<protein>
    <submittedName>
        <fullName evidence="8">(salmon louse) hypothetical protein</fullName>
    </submittedName>
</protein>
<feature type="domain" description="G-protein coupled receptors family 1 profile" evidence="7">
    <location>
        <begin position="104"/>
        <end position="357"/>
    </location>
</feature>
<feature type="transmembrane region" description="Helical" evidence="6">
    <location>
        <begin position="250"/>
        <end position="278"/>
    </location>
</feature>
<dbReference type="Gene3D" id="1.20.1070.10">
    <property type="entry name" value="Rhodopsin 7-helix transmembrane proteins"/>
    <property type="match status" value="1"/>
</dbReference>
<feature type="compositionally biased region" description="Polar residues" evidence="5">
    <location>
        <begin position="404"/>
        <end position="423"/>
    </location>
</feature>
<sequence length="450" mass="52165">MDTLLSSVRPRSPWQNEIHQYRWWIVFPCLGNFLLYSSINNIFWPSMWNCAKVIVLNSVKAVSLHFFHAYFKVTYFKESYKQLRMNPNFEAPTVLTIGCFGIICNVICLIVLQKSELKLSVQFTTLLIVQSFFDLMYLLFSTPLFSIPMLWPSFSQKYMITFITPKILFPFVQIFVTGSTYNTIAVAVERLQSVKRLNTESHFPVKIVIIEMEAVLVQINNTGNVVADYTIYNKAVVTLRHSTSYNFTYFIYYNLIFSFIVMLIIPVISLAFLNFIIWKELKVISALKQRLGQKERSNVRATWSLIAVVEMKIPDNVVEGLRKCTDICFKWPEWVNQCTTYSHIFLAVGSSVNILLYCACDRRFFIVVQKTLRTWFIWPITIDSASNSGIEIPEKCRESPDDVLNSSDSTHFMPNRDSTSNLENDSDPAKNSVRYNREKNLSLKNTMKST</sequence>
<dbReference type="Proteomes" id="UP000675881">
    <property type="component" value="Chromosome 4"/>
</dbReference>
<evidence type="ECO:0000313" key="9">
    <source>
        <dbReference type="Proteomes" id="UP000675881"/>
    </source>
</evidence>
<dbReference type="GO" id="GO:0016020">
    <property type="term" value="C:membrane"/>
    <property type="evidence" value="ECO:0007669"/>
    <property type="project" value="UniProtKB-SubCell"/>
</dbReference>
<evidence type="ECO:0000256" key="2">
    <source>
        <dbReference type="ARBA" id="ARBA00022692"/>
    </source>
</evidence>